<dbReference type="Pfam" id="PF00563">
    <property type="entry name" value="EAL"/>
    <property type="match status" value="1"/>
</dbReference>
<protein>
    <submittedName>
        <fullName evidence="2">EAL domain-containing protein</fullName>
    </submittedName>
</protein>
<feature type="domain" description="EAL" evidence="1">
    <location>
        <begin position="1"/>
        <end position="238"/>
    </location>
</feature>
<dbReference type="Proteomes" id="UP001557484">
    <property type="component" value="Unassembled WGS sequence"/>
</dbReference>
<dbReference type="PANTHER" id="PTHR33121">
    <property type="entry name" value="CYCLIC DI-GMP PHOSPHODIESTERASE PDEF"/>
    <property type="match status" value="1"/>
</dbReference>
<comment type="caution">
    <text evidence="2">The sequence shown here is derived from an EMBL/GenBank/DDBJ whole genome shotgun (WGS) entry which is preliminary data.</text>
</comment>
<dbReference type="InterPro" id="IPR050706">
    <property type="entry name" value="Cyclic-di-GMP_PDE-like"/>
</dbReference>
<dbReference type="InterPro" id="IPR018842">
    <property type="entry name" value="YkuI_C"/>
</dbReference>
<dbReference type="InterPro" id="IPR029151">
    <property type="entry name" value="Sensor-like_sf"/>
</dbReference>
<dbReference type="SMART" id="SM00052">
    <property type="entry name" value="EAL"/>
    <property type="match status" value="1"/>
</dbReference>
<dbReference type="Gene3D" id="3.20.20.450">
    <property type="entry name" value="EAL domain"/>
    <property type="match status" value="1"/>
</dbReference>
<dbReference type="InterPro" id="IPR035919">
    <property type="entry name" value="EAL_sf"/>
</dbReference>
<dbReference type="PROSITE" id="PS50883">
    <property type="entry name" value="EAL"/>
    <property type="match status" value="1"/>
</dbReference>
<evidence type="ECO:0000313" key="3">
    <source>
        <dbReference type="Proteomes" id="UP001557484"/>
    </source>
</evidence>
<gene>
    <name evidence="2" type="ORF">AB4875_08920</name>
</gene>
<dbReference type="SUPFAM" id="SSF141868">
    <property type="entry name" value="EAL domain-like"/>
    <property type="match status" value="1"/>
</dbReference>
<name>A0ABV3TVK0_9GAMM</name>
<reference evidence="2 3" key="1">
    <citation type="journal article" date="2011" name="Int. J. Syst. Evol. Microbiol.">
        <title>Zhongshania antarctica gen. nov., sp. nov. and Zhongshania guokunii sp. nov., gammaproteobacteria respectively isolated from coastal attached (fast) ice and surface seawater of the Antarctic.</title>
        <authorList>
            <person name="Li H.J."/>
            <person name="Zhang X.Y."/>
            <person name="Chen C.X."/>
            <person name="Zhang Y.J."/>
            <person name="Gao Z.M."/>
            <person name="Yu Y."/>
            <person name="Chen X.L."/>
            <person name="Chen B."/>
            <person name="Zhang Y.Z."/>
        </authorList>
    </citation>
    <scope>NUCLEOTIDE SEQUENCE [LARGE SCALE GENOMIC DNA]</scope>
    <source>
        <strain evidence="2 3">R06B22</strain>
    </source>
</reference>
<dbReference type="CDD" id="cd01948">
    <property type="entry name" value="EAL"/>
    <property type="match status" value="1"/>
</dbReference>
<dbReference type="InterPro" id="IPR001633">
    <property type="entry name" value="EAL_dom"/>
</dbReference>
<dbReference type="Pfam" id="PF10388">
    <property type="entry name" value="YkuI_C"/>
    <property type="match status" value="1"/>
</dbReference>
<keyword evidence="3" id="KW-1185">Reference proteome</keyword>
<organism evidence="2 3">
    <name type="scientific">Zhongshania arctica</name>
    <dbReference type="NCBI Taxonomy" id="3238302"/>
    <lineage>
        <taxon>Bacteria</taxon>
        <taxon>Pseudomonadati</taxon>
        <taxon>Pseudomonadota</taxon>
        <taxon>Gammaproteobacteria</taxon>
        <taxon>Cellvibrionales</taxon>
        <taxon>Spongiibacteraceae</taxon>
        <taxon>Zhongshania</taxon>
    </lineage>
</organism>
<dbReference type="EMBL" id="JBFRYB010000001">
    <property type="protein sequence ID" value="MEX1665612.1"/>
    <property type="molecule type" value="Genomic_DNA"/>
</dbReference>
<accession>A0ABV3TVK0</accession>
<dbReference type="SUPFAM" id="SSF103190">
    <property type="entry name" value="Sensory domain-like"/>
    <property type="match status" value="1"/>
</dbReference>
<sequence length="400" mass="45460">MPYFPCFQPIIDINRMSIAGYEALARTRTKDGQLISIGALFSDPSFNRAELLAIDRSVRKQALAYFAKSEQNVFLSLNLSPEWMDHISDDMPVPTIEMAQSLNIDPRRVLIEFVEGAGEDANMQKLLARYRAAGMKIAIDDFGSGSSHLDRIITLEPDIIKLDMNLFKRAMAGGVSQEVVQSISHLARRTGSHLLCEGVETEQEFYFALECGARYVQGYFFWPALPEFIDPNSPSDIIRKLLGGFVSRNLQREKQLMRYMEEMEYYFLSVQAAINGEHLEFETLAKAPSGYLRVFLCRHDGEQISPNYELLNGASGRAWHVDPENCGANWSMRPYFYQALAATQWGQKSQVASQPYRDIRSGRLCQTIAKVLSDDRILFADVLCFGEDHRDQHGNSFYLR</sequence>
<evidence type="ECO:0000259" key="1">
    <source>
        <dbReference type="PROSITE" id="PS50883"/>
    </source>
</evidence>
<dbReference type="RefSeq" id="WP_368375714.1">
    <property type="nucleotide sequence ID" value="NZ_JBFRYB010000001.1"/>
</dbReference>
<dbReference type="Gene3D" id="3.30.450.20">
    <property type="entry name" value="PAS domain"/>
    <property type="match status" value="1"/>
</dbReference>
<proteinExistence type="predicted"/>
<evidence type="ECO:0000313" key="2">
    <source>
        <dbReference type="EMBL" id="MEX1665612.1"/>
    </source>
</evidence>
<dbReference type="PANTHER" id="PTHR33121:SF82">
    <property type="entry name" value="SIGNAL TRANSDUCTION PROTEIN CONTAINING A EAL DOMAIN"/>
    <property type="match status" value="1"/>
</dbReference>